<protein>
    <submittedName>
        <fullName evidence="8">Putative MFS family arabinose efflux permease</fullName>
    </submittedName>
</protein>
<keyword evidence="4 6" id="KW-1133">Transmembrane helix</keyword>
<evidence type="ECO:0000313" key="9">
    <source>
        <dbReference type="Proteomes" id="UP000291483"/>
    </source>
</evidence>
<dbReference type="Pfam" id="PF07690">
    <property type="entry name" value="MFS_1"/>
    <property type="match status" value="1"/>
</dbReference>
<evidence type="ECO:0000256" key="4">
    <source>
        <dbReference type="ARBA" id="ARBA00022989"/>
    </source>
</evidence>
<dbReference type="InterPro" id="IPR050189">
    <property type="entry name" value="MFS_Efflux_Transporters"/>
</dbReference>
<name>A0A4V2GAH9_9MICO</name>
<accession>A0A4V2GAH9</accession>
<feature type="transmembrane region" description="Helical" evidence="6">
    <location>
        <begin position="84"/>
        <end position="103"/>
    </location>
</feature>
<gene>
    <name evidence="8" type="ORF">EV379_0560</name>
</gene>
<dbReference type="PANTHER" id="PTHR43124">
    <property type="entry name" value="PURINE EFFLUX PUMP PBUE"/>
    <property type="match status" value="1"/>
</dbReference>
<evidence type="ECO:0000256" key="3">
    <source>
        <dbReference type="ARBA" id="ARBA00022692"/>
    </source>
</evidence>
<dbReference type="SUPFAM" id="SSF103473">
    <property type="entry name" value="MFS general substrate transporter"/>
    <property type="match status" value="1"/>
</dbReference>
<feature type="transmembrane region" description="Helical" evidence="6">
    <location>
        <begin position="168"/>
        <end position="192"/>
    </location>
</feature>
<feature type="domain" description="Major facilitator superfamily (MFS) profile" evidence="7">
    <location>
        <begin position="18"/>
        <end position="397"/>
    </location>
</feature>
<dbReference type="RefSeq" id="WP_130504798.1">
    <property type="nucleotide sequence ID" value="NZ_SHLC01000001.1"/>
</dbReference>
<dbReference type="PROSITE" id="PS50850">
    <property type="entry name" value="MFS"/>
    <property type="match status" value="1"/>
</dbReference>
<dbReference type="InterPro" id="IPR011701">
    <property type="entry name" value="MFS"/>
</dbReference>
<dbReference type="GO" id="GO:0005886">
    <property type="term" value="C:plasma membrane"/>
    <property type="evidence" value="ECO:0007669"/>
    <property type="project" value="UniProtKB-SubCell"/>
</dbReference>
<feature type="transmembrane region" description="Helical" evidence="6">
    <location>
        <begin position="216"/>
        <end position="240"/>
    </location>
</feature>
<dbReference type="InterPro" id="IPR020846">
    <property type="entry name" value="MFS_dom"/>
</dbReference>
<keyword evidence="9" id="KW-1185">Reference proteome</keyword>
<evidence type="ECO:0000256" key="6">
    <source>
        <dbReference type="SAM" id="Phobius"/>
    </source>
</evidence>
<feature type="transmembrane region" description="Helical" evidence="6">
    <location>
        <begin position="344"/>
        <end position="367"/>
    </location>
</feature>
<feature type="transmembrane region" description="Helical" evidence="6">
    <location>
        <begin position="373"/>
        <end position="393"/>
    </location>
</feature>
<dbReference type="OrthoDB" id="2810795at2"/>
<dbReference type="EMBL" id="SHLC01000001">
    <property type="protein sequence ID" value="RZU64266.1"/>
    <property type="molecule type" value="Genomic_DNA"/>
</dbReference>
<evidence type="ECO:0000313" key="8">
    <source>
        <dbReference type="EMBL" id="RZU64266.1"/>
    </source>
</evidence>
<proteinExistence type="predicted"/>
<dbReference type="CDD" id="cd17324">
    <property type="entry name" value="MFS_NepI_like"/>
    <property type="match status" value="1"/>
</dbReference>
<dbReference type="GO" id="GO:0022857">
    <property type="term" value="F:transmembrane transporter activity"/>
    <property type="evidence" value="ECO:0007669"/>
    <property type="project" value="InterPro"/>
</dbReference>
<feature type="transmembrane region" description="Helical" evidence="6">
    <location>
        <begin position="109"/>
        <end position="130"/>
    </location>
</feature>
<feature type="transmembrane region" description="Helical" evidence="6">
    <location>
        <begin position="260"/>
        <end position="279"/>
    </location>
</feature>
<dbReference type="AlphaFoldDB" id="A0A4V2GAH9"/>
<sequence>MTAHTTSRPTAPAFPWVGLLTLAVAVFLSITIEMLPMGLLPDISQELGVSEPQVGLLVSVFAFTVVISSAPLMALTRRLPRQPLLVGVLVILALSSVLTAIAPSYEFMVATRVLGGAAHGLFWSIVGAYAGHLVPKEQLARAVAITTAGGSLAFVLGVPLGTALGHAFGWRIAFAGIAALTLIGALLVWWLLPGVQHRHAPEEGTEHVSVRRDPTLVAVIVVCVITGVVMIGQYAVYTYIAPYLIDVVGADAAEVGPLLFGYGIAGAVGLLLAGTVLGVRPTLGLLIAFAGVGIGVAALAAFSAVPVIAIGAFFFWGIAFGALPPLLNTRLLHSASARIRDAAAAFYTTAFNLGIGGGALLGAALYNTIGLQALPWVFVGILALSFLIVVITARRPHVHPHAD</sequence>
<feature type="transmembrane region" description="Helical" evidence="6">
    <location>
        <begin position="142"/>
        <end position="162"/>
    </location>
</feature>
<organism evidence="8 9">
    <name type="scientific">Microterricola gilva</name>
    <dbReference type="NCBI Taxonomy" id="393267"/>
    <lineage>
        <taxon>Bacteria</taxon>
        <taxon>Bacillati</taxon>
        <taxon>Actinomycetota</taxon>
        <taxon>Actinomycetes</taxon>
        <taxon>Micrococcales</taxon>
        <taxon>Microbacteriaceae</taxon>
        <taxon>Microterricola</taxon>
    </lineage>
</organism>
<keyword evidence="5 6" id="KW-0472">Membrane</keyword>
<dbReference type="PANTHER" id="PTHR43124:SF3">
    <property type="entry name" value="CHLORAMPHENICOL EFFLUX PUMP RV0191"/>
    <property type="match status" value="1"/>
</dbReference>
<keyword evidence="3 6" id="KW-0812">Transmembrane</keyword>
<feature type="transmembrane region" description="Helical" evidence="6">
    <location>
        <begin position="12"/>
        <end position="32"/>
    </location>
</feature>
<keyword evidence="2" id="KW-1003">Cell membrane</keyword>
<feature type="transmembrane region" description="Helical" evidence="6">
    <location>
        <begin position="313"/>
        <end position="332"/>
    </location>
</feature>
<comment type="caution">
    <text evidence="8">The sequence shown here is derived from an EMBL/GenBank/DDBJ whole genome shotgun (WGS) entry which is preliminary data.</text>
</comment>
<reference evidence="8 9" key="1">
    <citation type="submission" date="2019-02" db="EMBL/GenBank/DDBJ databases">
        <title>Sequencing the genomes of 1000 actinobacteria strains.</title>
        <authorList>
            <person name="Klenk H.-P."/>
        </authorList>
    </citation>
    <scope>NUCLEOTIDE SEQUENCE [LARGE SCALE GENOMIC DNA]</scope>
    <source>
        <strain evidence="8 9">DSM 18319</strain>
    </source>
</reference>
<dbReference type="Proteomes" id="UP000291483">
    <property type="component" value="Unassembled WGS sequence"/>
</dbReference>
<evidence type="ECO:0000259" key="7">
    <source>
        <dbReference type="PROSITE" id="PS50850"/>
    </source>
</evidence>
<dbReference type="Gene3D" id="1.20.1250.20">
    <property type="entry name" value="MFS general substrate transporter like domains"/>
    <property type="match status" value="1"/>
</dbReference>
<evidence type="ECO:0000256" key="2">
    <source>
        <dbReference type="ARBA" id="ARBA00022475"/>
    </source>
</evidence>
<comment type="subcellular location">
    <subcellularLocation>
        <location evidence="1">Cell membrane</location>
        <topology evidence="1">Multi-pass membrane protein</topology>
    </subcellularLocation>
</comment>
<feature type="transmembrane region" description="Helical" evidence="6">
    <location>
        <begin position="52"/>
        <end position="72"/>
    </location>
</feature>
<evidence type="ECO:0000256" key="5">
    <source>
        <dbReference type="ARBA" id="ARBA00023136"/>
    </source>
</evidence>
<feature type="transmembrane region" description="Helical" evidence="6">
    <location>
        <begin position="286"/>
        <end position="307"/>
    </location>
</feature>
<dbReference type="InterPro" id="IPR036259">
    <property type="entry name" value="MFS_trans_sf"/>
</dbReference>
<evidence type="ECO:0000256" key="1">
    <source>
        <dbReference type="ARBA" id="ARBA00004651"/>
    </source>
</evidence>